<sequence length="368" mass="43458">MRKIAVMIKPASALCNIRCKYCFYADVADSRAVNSYGKMTPEIMRKMIDHLLLDLTNQDQLTITFQGGEPTLAGFTYFQSFVAYVTEKNTKKAMIQYAIQTNGLLINEKWCRFFYEHHFLVGLSIDGYQSIHDQNRIDPKRKGTFHRVIKTKQLFEKYQVQYNVLCVLTNELARHPQKMYQFMKQEKIQYIQFIPCLGDLNGTKSVYALTPQRFYHFYHVLWDLWIKEYATGNYRSIKFFDDLVHLFKAQRVTACGLIGQCQPQYVIESNGNVYPCDFYVLDQYLMGNITEYSLIELYKSYVMKHFLFEPKQFPQKCQDCPFRSMCMGGCKRMKHSMYLDKKETYCGFQTFLSQHGQELIQFCHNHPV</sequence>
<dbReference type="EMBL" id="CP013655">
    <property type="protein sequence ID" value="ALS38387.1"/>
    <property type="molecule type" value="Genomic_DNA"/>
</dbReference>
<dbReference type="KEGG" id="erx:ATZ35_14890"/>
<keyword evidence="9" id="KW-1185">Reference proteome</keyword>
<dbReference type="STRING" id="118060.ATZ35_14890"/>
<dbReference type="PANTHER" id="PTHR43273">
    <property type="entry name" value="ANAEROBIC SULFATASE-MATURATING ENZYME HOMOLOG ASLB-RELATED"/>
    <property type="match status" value="1"/>
</dbReference>
<dbReference type="Proteomes" id="UP000067523">
    <property type="component" value="Chromosome"/>
</dbReference>
<evidence type="ECO:0000259" key="7">
    <source>
        <dbReference type="PROSITE" id="PS51918"/>
    </source>
</evidence>
<proteinExistence type="inferred from homology"/>
<dbReference type="AlphaFoldDB" id="A0A0U2MZ93"/>
<dbReference type="InterPro" id="IPR013785">
    <property type="entry name" value="Aldolase_TIM"/>
</dbReference>
<evidence type="ECO:0000256" key="4">
    <source>
        <dbReference type="ARBA" id="ARBA00023004"/>
    </source>
</evidence>
<dbReference type="InterPro" id="IPR007197">
    <property type="entry name" value="rSAM"/>
</dbReference>
<dbReference type="Pfam" id="PF04055">
    <property type="entry name" value="Radical_SAM"/>
    <property type="match status" value="1"/>
</dbReference>
<dbReference type="InterPro" id="IPR058240">
    <property type="entry name" value="rSAM_sf"/>
</dbReference>
<feature type="domain" description="Radical SAM core" evidence="7">
    <location>
        <begin position="1"/>
        <end position="227"/>
    </location>
</feature>
<evidence type="ECO:0000256" key="6">
    <source>
        <dbReference type="ARBA" id="ARBA00023601"/>
    </source>
</evidence>
<comment type="similarity">
    <text evidence="6">Belongs to the radical SAM superfamily. Anaerobic sulfatase-maturating enzyme family.</text>
</comment>
<dbReference type="InterPro" id="IPR034485">
    <property type="entry name" value="Anaerobic_Cys-type_sulfatase-m"/>
</dbReference>
<evidence type="ECO:0000256" key="3">
    <source>
        <dbReference type="ARBA" id="ARBA00022723"/>
    </source>
</evidence>
<keyword evidence="3" id="KW-0479">Metal-binding</keyword>
<organism evidence="8 9">
    <name type="scientific">Enterococcus rotai</name>
    <dbReference type="NCBI Taxonomy" id="118060"/>
    <lineage>
        <taxon>Bacteria</taxon>
        <taxon>Bacillati</taxon>
        <taxon>Bacillota</taxon>
        <taxon>Bacilli</taxon>
        <taxon>Lactobacillales</taxon>
        <taxon>Enterococcaceae</taxon>
        <taxon>Enterococcus</taxon>
    </lineage>
</organism>
<evidence type="ECO:0000313" key="9">
    <source>
        <dbReference type="Proteomes" id="UP000067523"/>
    </source>
</evidence>
<dbReference type="PROSITE" id="PS51918">
    <property type="entry name" value="RADICAL_SAM"/>
    <property type="match status" value="1"/>
</dbReference>
<protein>
    <submittedName>
        <fullName evidence="8">Anaerobic sulfatase maturase</fullName>
    </submittedName>
</protein>
<evidence type="ECO:0000256" key="5">
    <source>
        <dbReference type="ARBA" id="ARBA00023014"/>
    </source>
</evidence>
<keyword evidence="4" id="KW-0408">Iron</keyword>
<dbReference type="Pfam" id="PF13186">
    <property type="entry name" value="SPASM"/>
    <property type="match status" value="1"/>
</dbReference>
<gene>
    <name evidence="8" type="ORF">ATZ35_14890</name>
</gene>
<dbReference type="GO" id="GO:0051536">
    <property type="term" value="F:iron-sulfur cluster binding"/>
    <property type="evidence" value="ECO:0007669"/>
    <property type="project" value="UniProtKB-KW"/>
</dbReference>
<dbReference type="RefSeq" id="WP_208927946.1">
    <property type="nucleotide sequence ID" value="NZ_CP013655.1"/>
</dbReference>
<name>A0A0U2MZ93_9ENTE</name>
<dbReference type="SFLD" id="SFLDG01072">
    <property type="entry name" value="dehydrogenase_like"/>
    <property type="match status" value="1"/>
</dbReference>
<evidence type="ECO:0000256" key="1">
    <source>
        <dbReference type="ARBA" id="ARBA00001966"/>
    </source>
</evidence>
<dbReference type="Gene3D" id="3.20.20.70">
    <property type="entry name" value="Aldolase class I"/>
    <property type="match status" value="1"/>
</dbReference>
<dbReference type="GO" id="GO:0016491">
    <property type="term" value="F:oxidoreductase activity"/>
    <property type="evidence" value="ECO:0007669"/>
    <property type="project" value="InterPro"/>
</dbReference>
<dbReference type="SFLD" id="SFLDS00029">
    <property type="entry name" value="Radical_SAM"/>
    <property type="match status" value="1"/>
</dbReference>
<dbReference type="SFLD" id="SFLDF00289">
    <property type="entry name" value="anaerobic_Cys-type_sulfatase-m"/>
    <property type="match status" value="1"/>
</dbReference>
<dbReference type="SFLD" id="SFLDG01384">
    <property type="entry name" value="thioether_bond_formation_requi"/>
    <property type="match status" value="1"/>
</dbReference>
<dbReference type="InterPro" id="IPR023885">
    <property type="entry name" value="4Fe4S-binding_SPASM_dom"/>
</dbReference>
<dbReference type="NCBIfam" id="TIGR04085">
    <property type="entry name" value="rSAM_more_4Fe4S"/>
    <property type="match status" value="1"/>
</dbReference>
<dbReference type="InterPro" id="IPR023867">
    <property type="entry name" value="Sulphatase_maturase_rSAM"/>
</dbReference>
<dbReference type="PANTHER" id="PTHR43273:SF3">
    <property type="entry name" value="ANAEROBIC SULFATASE-MATURATING ENZYME HOMOLOG ASLB-RELATED"/>
    <property type="match status" value="1"/>
</dbReference>
<evidence type="ECO:0000313" key="8">
    <source>
        <dbReference type="EMBL" id="ALS38387.1"/>
    </source>
</evidence>
<reference evidence="9" key="1">
    <citation type="submission" date="2015-12" db="EMBL/GenBank/DDBJ databases">
        <authorList>
            <person name="Lauer A."/>
            <person name="Humrighouse B."/>
            <person name="Loparev V."/>
            <person name="Shewmaker P.L."/>
            <person name="Whitney A.M."/>
            <person name="McLaughlin R.W."/>
        </authorList>
    </citation>
    <scope>NUCLEOTIDE SEQUENCE [LARGE SCALE GENOMIC DNA]</scope>
    <source>
        <strain evidence="9">LMG 26678</strain>
    </source>
</reference>
<dbReference type="SFLD" id="SFLDG01386">
    <property type="entry name" value="main_SPASM_domain-containing"/>
    <property type="match status" value="1"/>
</dbReference>
<accession>A0A0U2MZ93</accession>
<evidence type="ECO:0000256" key="2">
    <source>
        <dbReference type="ARBA" id="ARBA00022691"/>
    </source>
</evidence>
<dbReference type="GO" id="GO:0046872">
    <property type="term" value="F:metal ion binding"/>
    <property type="evidence" value="ECO:0007669"/>
    <property type="project" value="UniProtKB-KW"/>
</dbReference>
<dbReference type="SUPFAM" id="SSF102114">
    <property type="entry name" value="Radical SAM enzymes"/>
    <property type="match status" value="1"/>
</dbReference>
<keyword evidence="2" id="KW-0949">S-adenosyl-L-methionine</keyword>
<dbReference type="SFLD" id="SFLDG01067">
    <property type="entry name" value="SPASM/twitch_domain_containing"/>
    <property type="match status" value="1"/>
</dbReference>
<comment type="cofactor">
    <cofactor evidence="1">
        <name>[4Fe-4S] cluster</name>
        <dbReference type="ChEBI" id="CHEBI:49883"/>
    </cofactor>
</comment>
<keyword evidence="5" id="KW-0411">Iron-sulfur</keyword>